<gene>
    <name evidence="2" type="ORF">JWJ88_18220</name>
</gene>
<reference evidence="2 3" key="1">
    <citation type="submission" date="2021-02" db="EMBL/GenBank/DDBJ databases">
        <title>Paracoccus methylovroum sp.nov., a new methanol and methylamine utilizing methylotrophic denitrifer.</title>
        <authorList>
            <person name="Timsy T."/>
            <person name="Behrendt U."/>
            <person name="Ulrich A."/>
            <person name="Spanner T."/>
            <person name="Foesel B.U."/>
            <person name="Horn M.A."/>
            <person name="Kolb S."/>
        </authorList>
    </citation>
    <scope>NUCLEOTIDE SEQUENCE [LARGE SCALE GENOMIC DNA]</scope>
    <source>
        <strain evidence="2 3">H4-D09</strain>
    </source>
</reference>
<dbReference type="Proteomes" id="UP000663629">
    <property type="component" value="Chromosome 2"/>
</dbReference>
<feature type="domain" description="Hedgehog/Intein (Hint)" evidence="1">
    <location>
        <begin position="158"/>
        <end position="303"/>
    </location>
</feature>
<dbReference type="SUPFAM" id="SSF51294">
    <property type="entry name" value="Hedgehog/intein (Hint) domain"/>
    <property type="match status" value="1"/>
</dbReference>
<proteinExistence type="predicted"/>
<evidence type="ECO:0000313" key="3">
    <source>
        <dbReference type="Proteomes" id="UP000663629"/>
    </source>
</evidence>
<evidence type="ECO:0000259" key="1">
    <source>
        <dbReference type="Pfam" id="PF13403"/>
    </source>
</evidence>
<evidence type="ECO:0000313" key="2">
    <source>
        <dbReference type="EMBL" id="QRZ14886.1"/>
    </source>
</evidence>
<dbReference type="InterPro" id="IPR028992">
    <property type="entry name" value="Hedgehog/Intein_dom"/>
</dbReference>
<protein>
    <submittedName>
        <fullName evidence="2">Hint domain-containing protein</fullName>
    </submittedName>
</protein>
<sequence length="362" mass="40157">MPEGLPLSHRPRRNRHVLAMNRERVLTLVKVSGIDTNLDGTIGVNDGLLGLLSEPIRHDADGNGSSETYKVDSTFIVHNTAVTFRNPDGSLETLHLPVRIMQDTVGNTFLMPPPKDASAAEVEAITGRPIVTVEFPTNWLNYDLCHDRIFTDRHCFNCFARGTLIETGHGAVPIEELAPGMLVMTRDHGLQPVRWIGSRFVDAEVLEANPNLRPIRIAASALGKDCPRRDLIVSPQHRILVRSKIAQKMFGASEVLVAAKQLLQITGIDIAEDLPEVEYFHILFDQHEIVLSEGAETESLYTGPEALKSVGRPALVEIFALFPELRERPQYELPPGARLLASGRMGRKLAVRHAQHRKALVQ</sequence>
<dbReference type="InterPro" id="IPR036844">
    <property type="entry name" value="Hint_dom_sf"/>
</dbReference>
<dbReference type="Gene3D" id="2.170.16.10">
    <property type="entry name" value="Hedgehog/Intein (Hint) domain"/>
    <property type="match status" value="1"/>
</dbReference>
<keyword evidence="3" id="KW-1185">Reference proteome</keyword>
<accession>A0ABX7JLT0</accession>
<dbReference type="Pfam" id="PF13403">
    <property type="entry name" value="Hint_2"/>
    <property type="match status" value="1"/>
</dbReference>
<name>A0ABX7JLT0_9RHOB</name>
<organism evidence="2 3">
    <name type="scientific">Paracoccus methylovorus</name>
    <dbReference type="NCBI Taxonomy" id="2812658"/>
    <lineage>
        <taxon>Bacteria</taxon>
        <taxon>Pseudomonadati</taxon>
        <taxon>Pseudomonadota</taxon>
        <taxon>Alphaproteobacteria</taxon>
        <taxon>Rhodobacterales</taxon>
        <taxon>Paracoccaceae</taxon>
        <taxon>Paracoccus</taxon>
    </lineage>
</organism>
<dbReference type="EMBL" id="CP070371">
    <property type="protein sequence ID" value="QRZ14886.1"/>
    <property type="molecule type" value="Genomic_DNA"/>
</dbReference>